<dbReference type="PANTHER" id="PTHR33362">
    <property type="entry name" value="SIALIC ACID TRAP TRANSPORTER PERMEASE PROTEIN SIAT-RELATED"/>
    <property type="match status" value="1"/>
</dbReference>
<evidence type="ECO:0000256" key="6">
    <source>
        <dbReference type="ARBA" id="ARBA00022989"/>
    </source>
</evidence>
<keyword evidence="7 9" id="KW-0472">Membrane</keyword>
<evidence type="ECO:0000256" key="9">
    <source>
        <dbReference type="SAM" id="Phobius"/>
    </source>
</evidence>
<feature type="transmembrane region" description="Helical" evidence="9">
    <location>
        <begin position="20"/>
        <end position="42"/>
    </location>
</feature>
<dbReference type="NCBIfam" id="TIGR00786">
    <property type="entry name" value="dctM"/>
    <property type="match status" value="1"/>
</dbReference>
<feature type="transmembrane region" description="Helical" evidence="9">
    <location>
        <begin position="388"/>
        <end position="406"/>
    </location>
</feature>
<feature type="transmembrane region" description="Helical" evidence="9">
    <location>
        <begin position="178"/>
        <end position="211"/>
    </location>
</feature>
<dbReference type="EMBL" id="JAGILA010000001">
    <property type="protein sequence ID" value="MBP2233634.1"/>
    <property type="molecule type" value="Genomic_DNA"/>
</dbReference>
<feature type="domain" description="Tripartite ATP-independent periplasmic transporters DctQ component" evidence="10">
    <location>
        <begin position="30"/>
        <end position="133"/>
    </location>
</feature>
<comment type="caution">
    <text evidence="12">The sequence shown here is derived from an EMBL/GenBank/DDBJ whole genome shotgun (WGS) entry which is preliminary data.</text>
</comment>
<evidence type="ECO:0000256" key="5">
    <source>
        <dbReference type="ARBA" id="ARBA00022692"/>
    </source>
</evidence>
<keyword evidence="4 8" id="KW-0997">Cell inner membrane</keyword>
<keyword evidence="3" id="KW-1003">Cell membrane</keyword>
<feature type="transmembrane region" description="Helical" evidence="9">
    <location>
        <begin position="447"/>
        <end position="469"/>
    </location>
</feature>
<evidence type="ECO:0000259" key="11">
    <source>
        <dbReference type="Pfam" id="PF06808"/>
    </source>
</evidence>
<keyword evidence="5 9" id="KW-0812">Transmembrane</keyword>
<evidence type="ECO:0000313" key="13">
    <source>
        <dbReference type="Proteomes" id="UP000730739"/>
    </source>
</evidence>
<organism evidence="12 13">
    <name type="scientific">Sinorhizobium kostiense</name>
    <dbReference type="NCBI Taxonomy" id="76747"/>
    <lineage>
        <taxon>Bacteria</taxon>
        <taxon>Pseudomonadati</taxon>
        <taxon>Pseudomonadota</taxon>
        <taxon>Alphaproteobacteria</taxon>
        <taxon>Hyphomicrobiales</taxon>
        <taxon>Rhizobiaceae</taxon>
        <taxon>Sinorhizobium/Ensifer group</taxon>
        <taxon>Sinorhizobium</taxon>
    </lineage>
</organism>
<feature type="transmembrane region" description="Helical" evidence="9">
    <location>
        <begin position="93"/>
        <end position="118"/>
    </location>
</feature>
<dbReference type="PANTHER" id="PTHR33362:SF2">
    <property type="entry name" value="TRAP TRANSPORTER LARGE PERMEASE PROTEIN"/>
    <property type="match status" value="1"/>
</dbReference>
<feature type="transmembrane region" description="Helical" evidence="9">
    <location>
        <begin position="346"/>
        <end position="368"/>
    </location>
</feature>
<comment type="subcellular location">
    <subcellularLocation>
        <location evidence="1 8">Cell inner membrane</location>
        <topology evidence="1 8">Multi-pass membrane protein</topology>
    </subcellularLocation>
</comment>
<evidence type="ECO:0000256" key="3">
    <source>
        <dbReference type="ARBA" id="ARBA00022475"/>
    </source>
</evidence>
<feature type="transmembrane region" description="Helical" evidence="9">
    <location>
        <begin position="534"/>
        <end position="560"/>
    </location>
</feature>
<feature type="transmembrane region" description="Helical" evidence="9">
    <location>
        <begin position="489"/>
        <end position="506"/>
    </location>
</feature>
<feature type="transmembrane region" description="Helical" evidence="9">
    <location>
        <begin position="54"/>
        <end position="72"/>
    </location>
</feature>
<proteinExistence type="predicted"/>
<reference evidence="12 13" key="1">
    <citation type="submission" date="2021-03" db="EMBL/GenBank/DDBJ databases">
        <title>Genomic Encyclopedia of Type Strains, Phase IV (KMG-IV): sequencing the most valuable type-strain genomes for metagenomic binning, comparative biology and taxonomic classification.</title>
        <authorList>
            <person name="Goeker M."/>
        </authorList>
    </citation>
    <scope>NUCLEOTIDE SEQUENCE [LARGE SCALE GENOMIC DNA]</scope>
    <source>
        <strain evidence="12 13">DSM 13372</strain>
    </source>
</reference>
<feature type="transmembrane region" description="Helical" evidence="9">
    <location>
        <begin position="572"/>
        <end position="596"/>
    </location>
</feature>
<evidence type="ECO:0000256" key="2">
    <source>
        <dbReference type="ARBA" id="ARBA00022448"/>
    </source>
</evidence>
<feature type="transmembrane region" description="Helical" evidence="9">
    <location>
        <begin position="418"/>
        <end position="435"/>
    </location>
</feature>
<feature type="transmembrane region" description="Helical" evidence="9">
    <location>
        <begin position="511"/>
        <end position="528"/>
    </location>
</feature>
<keyword evidence="13" id="KW-1185">Reference proteome</keyword>
<keyword evidence="6 9" id="KW-1133">Transmembrane helix</keyword>
<comment type="function">
    <text evidence="8">Part of the tripartite ATP-independent periplasmic (TRAP) transport system.</text>
</comment>
<feature type="transmembrane region" description="Helical" evidence="9">
    <location>
        <begin position="223"/>
        <end position="244"/>
    </location>
</feature>
<evidence type="ECO:0000256" key="1">
    <source>
        <dbReference type="ARBA" id="ARBA00004429"/>
    </source>
</evidence>
<name>A0ABS4QSK0_9HYPH</name>
<evidence type="ECO:0000313" key="12">
    <source>
        <dbReference type="EMBL" id="MBP2233634.1"/>
    </source>
</evidence>
<evidence type="ECO:0000256" key="7">
    <source>
        <dbReference type="ARBA" id="ARBA00023136"/>
    </source>
</evidence>
<gene>
    <name evidence="12" type="ORF">J2Z31_000124</name>
</gene>
<dbReference type="InterPro" id="IPR010656">
    <property type="entry name" value="DctM"/>
</dbReference>
<feature type="domain" description="TRAP C4-dicarboxylate transport system permease DctM subunit" evidence="11">
    <location>
        <begin position="182"/>
        <end position="592"/>
    </location>
</feature>
<dbReference type="Proteomes" id="UP000730739">
    <property type="component" value="Unassembled WGS sequence"/>
</dbReference>
<dbReference type="Pfam" id="PF06808">
    <property type="entry name" value="DctM"/>
    <property type="match status" value="1"/>
</dbReference>
<feature type="transmembrane region" description="Helical" evidence="9">
    <location>
        <begin position="309"/>
        <end position="326"/>
    </location>
</feature>
<dbReference type="Pfam" id="PF04290">
    <property type="entry name" value="DctQ"/>
    <property type="match status" value="1"/>
</dbReference>
<evidence type="ECO:0000256" key="8">
    <source>
        <dbReference type="RuleBase" id="RU369079"/>
    </source>
</evidence>
<sequence>MQNTMKSVARLMGNLSQGALWIAGIGLVLMTMFIAAQVIWRYVFNDSLTWSEPASVMIMGWFIFLGAAVGIREGYHLSFDVLLYLLPQRGKELLHTLSDVFVGAFGGGMIFYGAQLAIKTAGNQMPSLAFPAPSTSYPSWPAACWSSSFLSSALPVAPPASIPRVSARRSRSTDLMELWILFGTFTFLLLIGTPVAFCLGVSSFATILYLGLPPVVIFQRLNSGVSVFALMAIPFFIFAGDLMVRGDIARRLVALAGSMVGHLRGGLGQVNILASVMFGGVSGSAAADASAVGGLMVPQMKARGYDVDYAVNITVVGSIIALMIPPSHNMIIYSISAGGRISIADLFTAGIIPGLLLALCLMLAAWIVARQRGYPTEAFPGLRAMGRLFVSAVPGLILIAIIFGGVRSGVFTASESSNIAVVYALLVTLLVYRTLSWEDFKEATFAAVRTTAMVLMVIGCAASFGWLLAYLKVPTAMVSLLQGVSENPLIILLLLNVVLLILGTFMDMSPLIVITTPIFLPVATAFGVDPVHFGVILILNLGIGLCTPPVGAVLFVGCAVGRIPIWQALQTIWPFYGAAVAALLLVTYVPALSLWLPSLFR</sequence>
<evidence type="ECO:0000256" key="4">
    <source>
        <dbReference type="ARBA" id="ARBA00022519"/>
    </source>
</evidence>
<accession>A0ABS4QSK0</accession>
<dbReference type="InterPro" id="IPR004681">
    <property type="entry name" value="TRAP_DctM"/>
</dbReference>
<dbReference type="InterPro" id="IPR055348">
    <property type="entry name" value="DctQ"/>
</dbReference>
<evidence type="ECO:0000259" key="10">
    <source>
        <dbReference type="Pfam" id="PF04290"/>
    </source>
</evidence>
<keyword evidence="2 8" id="KW-0813">Transport</keyword>
<protein>
    <submittedName>
        <fullName evidence="12">Tripartite ATP-independent transporter DctM subunit</fullName>
    </submittedName>
</protein>